<dbReference type="GO" id="GO:0051287">
    <property type="term" value="F:NAD binding"/>
    <property type="evidence" value="ECO:0007669"/>
    <property type="project" value="UniProtKB-UniRule"/>
</dbReference>
<dbReference type="PIRSF" id="PIRSF006655">
    <property type="entry name" value="DHQ_synth"/>
    <property type="match status" value="1"/>
</dbReference>
<dbReference type="RefSeq" id="WP_013330620.1">
    <property type="nucleotide sequence ID" value="NC_014507.1"/>
</dbReference>
<evidence type="ECO:0000256" key="1">
    <source>
        <dbReference type="ARBA" id="ARBA00022605"/>
    </source>
</evidence>
<keyword evidence="2 5" id="KW-0560">Oxidoreductase</keyword>
<evidence type="ECO:0000259" key="6">
    <source>
        <dbReference type="Pfam" id="PF01959"/>
    </source>
</evidence>
<evidence type="ECO:0000256" key="2">
    <source>
        <dbReference type="ARBA" id="ARBA00023002"/>
    </source>
</evidence>
<dbReference type="PANTHER" id="PTHR33563:SF1">
    <property type="entry name" value="3-DEHYDROQUINATE SYNTHASE"/>
    <property type="match status" value="1"/>
</dbReference>
<dbReference type="HAMAP" id="MF_01244">
    <property type="entry name" value="Arch_DHQ_synthase"/>
    <property type="match status" value="1"/>
</dbReference>
<proteinExistence type="inferred from homology"/>
<dbReference type="GO" id="GO:0008652">
    <property type="term" value="P:amino acid biosynthetic process"/>
    <property type="evidence" value="ECO:0007669"/>
    <property type="project" value="UniProtKB-KW"/>
</dbReference>
<dbReference type="STRING" id="679926.Mpet_2704"/>
<dbReference type="KEGG" id="mpi:Mpet_2704"/>
<gene>
    <name evidence="5" type="primary">aroB'</name>
    <name evidence="8" type="ordered locus">Mpet_2704</name>
</gene>
<keyword evidence="4 5" id="KW-0057">Aromatic amino acid biosynthesis</keyword>
<keyword evidence="1 5" id="KW-0028">Amino-acid biosynthesis</keyword>
<dbReference type="InterPro" id="IPR002812">
    <property type="entry name" value="DHQS"/>
</dbReference>
<comment type="catalytic activity">
    <reaction evidence="5">
        <text>2-amino-2,3,7-trideoxy-D-lyxo-hept-6-ulosonate + NAD(+) + H2O = 3-dehydroquinate + NH4(+) + NADH + H(+)</text>
        <dbReference type="Rhea" id="RHEA:25956"/>
        <dbReference type="ChEBI" id="CHEBI:15377"/>
        <dbReference type="ChEBI" id="CHEBI:15378"/>
        <dbReference type="ChEBI" id="CHEBI:28938"/>
        <dbReference type="ChEBI" id="CHEBI:32364"/>
        <dbReference type="ChEBI" id="CHEBI:57540"/>
        <dbReference type="ChEBI" id="CHEBI:57945"/>
        <dbReference type="ChEBI" id="CHEBI:58859"/>
        <dbReference type="EC" id="1.4.1.24"/>
    </reaction>
</comment>
<dbReference type="PANTHER" id="PTHR33563">
    <property type="match status" value="1"/>
</dbReference>
<accession>E1RGD3</accession>
<dbReference type="EC" id="1.4.1.24" evidence="5"/>
<evidence type="ECO:0000313" key="9">
    <source>
        <dbReference type="Proteomes" id="UP000006565"/>
    </source>
</evidence>
<dbReference type="GeneID" id="9745199"/>
<protein>
    <recommendedName>
        <fullName evidence="5">3-dehydroquinate synthase</fullName>
        <shortName evidence="5">DHQ synthase</shortName>
        <ecNumber evidence="5">1.4.1.24</ecNumber>
    </recommendedName>
    <alternativeName>
        <fullName evidence="5">3-dehydroquinate synthase II</fullName>
    </alternativeName>
</protein>
<dbReference type="NCBIfam" id="NF002627">
    <property type="entry name" value="PRK02290.1-5"/>
    <property type="match status" value="1"/>
</dbReference>
<dbReference type="InterPro" id="IPR056179">
    <property type="entry name" value="DHQS_C"/>
</dbReference>
<evidence type="ECO:0000256" key="4">
    <source>
        <dbReference type="ARBA" id="ARBA00023141"/>
    </source>
</evidence>
<evidence type="ECO:0000256" key="5">
    <source>
        <dbReference type="HAMAP-Rule" id="MF_01244"/>
    </source>
</evidence>
<sequence>MKLFWIDLREWDKDAATTAIESGADAIVAEKAAKVRELGLIKIISPDGDLVPGRDVYEVEITDKKSEEKAAELGKKGYVIVSTTDWTVIPLENLVAQSDRIIAAVSDEKEAETALGVLEGGVAGVLLKNSDPKVIKSVSSLVKKSGGKLELSVFTVKSVTSAGMGDRVCVDTCTMMHDGEGMAVGNTSSAFLLVHAETLENPYVSPRPFRVNAGAVHSYALVAGGKTSYLSEISAGDRVLIVNSAGETEEATVGRVKIEKRPLLLVEAEPEGGGAPISAVLQNAETIRLMREDGSAVSVIDLKPGDRILGRMEKGGRHFGHAIEETILEK</sequence>
<dbReference type="OrthoDB" id="10265at2157"/>
<dbReference type="eggNOG" id="arCOG04353">
    <property type="taxonomic scope" value="Archaea"/>
</dbReference>
<dbReference type="GO" id="GO:0003856">
    <property type="term" value="F:3-dehydroquinate synthase activity"/>
    <property type="evidence" value="ECO:0007669"/>
    <property type="project" value="InterPro"/>
</dbReference>
<dbReference type="Pfam" id="PF01959">
    <property type="entry name" value="DHQS"/>
    <property type="match status" value="1"/>
</dbReference>
<dbReference type="Pfam" id="PF26558">
    <property type="entry name" value="DHQS_2nd"/>
    <property type="match status" value="1"/>
</dbReference>
<evidence type="ECO:0000259" key="7">
    <source>
        <dbReference type="Pfam" id="PF26558"/>
    </source>
</evidence>
<comment type="similarity">
    <text evidence="5">Belongs to the archaeal-type DHQ synthase family.</text>
</comment>
<evidence type="ECO:0000256" key="3">
    <source>
        <dbReference type="ARBA" id="ARBA00023027"/>
    </source>
</evidence>
<dbReference type="InterPro" id="IPR030960">
    <property type="entry name" value="DHQS/DOIS_N"/>
</dbReference>
<evidence type="ECO:0000313" key="8">
    <source>
        <dbReference type="EMBL" id="ADN37447.1"/>
    </source>
</evidence>
<organism evidence="8 9">
    <name type="scientific">Methanolacinia petrolearia (strain DSM 11571 / OCM 486 / SEBR 4847)</name>
    <name type="common">Methanoplanus petrolearius</name>
    <dbReference type="NCBI Taxonomy" id="679926"/>
    <lineage>
        <taxon>Archaea</taxon>
        <taxon>Methanobacteriati</taxon>
        <taxon>Methanobacteriota</taxon>
        <taxon>Stenosarchaea group</taxon>
        <taxon>Methanomicrobia</taxon>
        <taxon>Methanomicrobiales</taxon>
        <taxon>Methanomicrobiaceae</taxon>
        <taxon>Methanolacinia</taxon>
    </lineage>
</organism>
<reference evidence="8 9" key="1">
    <citation type="journal article" date="2010" name="Stand. Genomic Sci.">
        <title>Complete genome sequence of Methanoplanus petrolearius type strain (SEBR 4847).</title>
        <authorList>
            <person name="Brambilla E."/>
            <person name="Djao O.D."/>
            <person name="Daligault H."/>
            <person name="Lapidus A."/>
            <person name="Lucas S."/>
            <person name="Hammon N."/>
            <person name="Nolan M."/>
            <person name="Tice H."/>
            <person name="Cheng J.F."/>
            <person name="Han C."/>
            <person name="Tapia R."/>
            <person name="Goodwin L."/>
            <person name="Pitluck S."/>
            <person name="Liolios K."/>
            <person name="Ivanova N."/>
            <person name="Mavromatis K."/>
            <person name="Mikhailova N."/>
            <person name="Pati A."/>
            <person name="Chen A."/>
            <person name="Palaniappan K."/>
            <person name="Land M."/>
            <person name="Hauser L."/>
            <person name="Chang Y.J."/>
            <person name="Jeffries C.D."/>
            <person name="Rohde M."/>
            <person name="Spring S."/>
            <person name="Sikorski J."/>
            <person name="Goker M."/>
            <person name="Woyke T."/>
            <person name="Bristow J."/>
            <person name="Eisen J.A."/>
            <person name="Markowitz V."/>
            <person name="Hugenholtz P."/>
            <person name="Kyrpides N.C."/>
            <person name="Klenk H.P."/>
        </authorList>
    </citation>
    <scope>NUCLEOTIDE SEQUENCE [LARGE SCALE GENOMIC DNA]</scope>
    <source>
        <strain evidence="9">DSM 11571 / OCM 486 / SEBR 4847</strain>
    </source>
</reference>
<keyword evidence="9" id="KW-1185">Reference proteome</keyword>
<dbReference type="AlphaFoldDB" id="E1RGD3"/>
<keyword evidence="3 5" id="KW-0520">NAD</keyword>
<feature type="domain" description="3-dehydroquinate synthase N-terminal" evidence="6">
    <location>
        <begin position="1"/>
        <end position="141"/>
    </location>
</feature>
<feature type="domain" description="3-dehydroquinate synthase C-terminal" evidence="7">
    <location>
        <begin position="154"/>
        <end position="330"/>
    </location>
</feature>
<dbReference type="HOGENOM" id="CLU_056379_0_0_2"/>
<comment type="function">
    <text evidence="5">Catalyzes the oxidative deamination and cyclization of 2-amino-3,7-dideoxy-D-threo-hept-6-ulosonic acid (ADH) to yield 3-dehydroquinate (DHQ), which is fed into the canonical shikimic pathway of aromatic amino acid biosynthesis.</text>
</comment>
<name>E1RGD3_METP4</name>
<dbReference type="Proteomes" id="UP000006565">
    <property type="component" value="Chromosome"/>
</dbReference>
<dbReference type="EMBL" id="CP002117">
    <property type="protein sequence ID" value="ADN37447.1"/>
    <property type="molecule type" value="Genomic_DNA"/>
</dbReference>
<dbReference type="GO" id="GO:0102042">
    <property type="term" value="F:dehydroquinate synthase activity"/>
    <property type="evidence" value="ECO:0007669"/>
    <property type="project" value="UniProtKB-EC"/>
</dbReference>
<dbReference type="GO" id="GO:0009073">
    <property type="term" value="P:aromatic amino acid family biosynthetic process"/>
    <property type="evidence" value="ECO:0007669"/>
    <property type="project" value="UniProtKB-UniRule"/>
</dbReference>